<organism evidence="2">
    <name type="scientific">Pandoravirus quercus</name>
    <dbReference type="NCBI Taxonomy" id="2107709"/>
    <lineage>
        <taxon>Viruses</taxon>
        <taxon>Pandoravirus</taxon>
    </lineage>
</organism>
<reference evidence="2" key="1">
    <citation type="journal article" date="2018" name="Nat. Commun.">
        <title>Diversity and evolution of the emerging Pandoraviridae family.</title>
        <authorList>
            <person name="Legendre M."/>
            <person name="Fabre E."/>
            <person name="Poirot O."/>
            <person name="Jeudy S."/>
            <person name="Lartigue A."/>
            <person name="Alempic J.M."/>
            <person name="Beucher L."/>
            <person name="Philippe N."/>
            <person name="Bertaux L."/>
            <person name="Christo-Foroux E."/>
            <person name="Labadie K."/>
            <person name="Coute Y."/>
            <person name="Abergel C."/>
            <person name="Claverie J.M."/>
        </authorList>
    </citation>
    <scope>NUCLEOTIDE SEQUENCE [LARGE SCALE GENOMIC DNA]</scope>
    <source>
        <strain evidence="2">Quercus</strain>
    </source>
</reference>
<proteinExistence type="predicted"/>
<gene>
    <name evidence="2" type="ORF">pqer_cds_338</name>
</gene>
<dbReference type="Pfam" id="PF12937">
    <property type="entry name" value="F-box-like"/>
    <property type="match status" value="1"/>
</dbReference>
<dbReference type="SUPFAM" id="SSF81383">
    <property type="entry name" value="F-box domain"/>
    <property type="match status" value="1"/>
</dbReference>
<name>A0A2U7U8K5_9VIRU</name>
<accession>A0A2U7U8K5</accession>
<dbReference type="CDD" id="cd09917">
    <property type="entry name" value="F-box_SF"/>
    <property type="match status" value="1"/>
</dbReference>
<dbReference type="InterPro" id="IPR036047">
    <property type="entry name" value="F-box-like_dom_sf"/>
</dbReference>
<dbReference type="EMBL" id="MG011689">
    <property type="protein sequence ID" value="AVK74760.1"/>
    <property type="molecule type" value="Genomic_DNA"/>
</dbReference>
<dbReference type="GeneID" id="36843901"/>
<dbReference type="PROSITE" id="PS50181">
    <property type="entry name" value="FBOX"/>
    <property type="match status" value="1"/>
</dbReference>
<dbReference type="Proteomes" id="UP000248852">
    <property type="component" value="Segment"/>
</dbReference>
<evidence type="ECO:0000259" key="1">
    <source>
        <dbReference type="PROSITE" id="PS50181"/>
    </source>
</evidence>
<evidence type="ECO:0000313" key="2">
    <source>
        <dbReference type="EMBL" id="AVK74760.1"/>
    </source>
</evidence>
<dbReference type="RefSeq" id="YP_009483029.1">
    <property type="nucleotide sequence ID" value="NC_037667.1"/>
</dbReference>
<dbReference type="KEGG" id="vg:36843901"/>
<sequence>MDDRVGRLDPAVAANATICDLPPEILYSILKRLSPKCLVVAAHVGRTWRAHAIVITHQRDPRADLCLSRDIMQKAASKGRVGVVLWLDRLGCPAVPYDLECAARHGHADVVAALIDVHRPHRLDRILDAGVMAAALAALGPAWVDRLCDLGCEWDSRTLVVAVILGDAATFHRAIARGCRCDDATIVAAVATKRLAMLVGLGIEPSRIERASGCVAIASGPRPVCSLRHYPTWAIDVARAALGAAPVAAALFVVDTNGPILCARRRELSLWGGGRRMTPCTHQPCPDPTRPVRAYGFFD</sequence>
<feature type="domain" description="F-box" evidence="1">
    <location>
        <begin position="15"/>
        <end position="54"/>
    </location>
</feature>
<dbReference type="Gene3D" id="1.20.1280.50">
    <property type="match status" value="1"/>
</dbReference>
<protein>
    <submittedName>
        <fullName evidence="2">F-box incomplete domain containing protein</fullName>
    </submittedName>
</protein>
<dbReference type="InterPro" id="IPR001810">
    <property type="entry name" value="F-box_dom"/>
</dbReference>